<dbReference type="AlphaFoldDB" id="A0A0F8Y581"/>
<feature type="domain" description="Glycosyl transferase family 1" evidence="1">
    <location>
        <begin position="144"/>
        <end position="300"/>
    </location>
</feature>
<feature type="non-terminal residue" evidence="2">
    <location>
        <position position="1"/>
    </location>
</feature>
<gene>
    <name evidence="2" type="ORF">LCGC14_2863840</name>
</gene>
<dbReference type="InterPro" id="IPR001296">
    <property type="entry name" value="Glyco_trans_1"/>
</dbReference>
<evidence type="ECO:0000259" key="1">
    <source>
        <dbReference type="Pfam" id="PF00534"/>
    </source>
</evidence>
<protein>
    <recommendedName>
        <fullName evidence="1">Glycosyl transferase family 1 domain-containing protein</fullName>
    </recommendedName>
</protein>
<proteinExistence type="predicted"/>
<dbReference type="SUPFAM" id="SSF53756">
    <property type="entry name" value="UDP-Glycosyltransferase/glycogen phosphorylase"/>
    <property type="match status" value="1"/>
</dbReference>
<dbReference type="PANTHER" id="PTHR12526">
    <property type="entry name" value="GLYCOSYLTRANSFERASE"/>
    <property type="match status" value="1"/>
</dbReference>
<dbReference type="Gene3D" id="3.40.50.2000">
    <property type="entry name" value="Glycogen Phosphorylase B"/>
    <property type="match status" value="2"/>
</dbReference>
<organism evidence="2">
    <name type="scientific">marine sediment metagenome</name>
    <dbReference type="NCBI Taxonomy" id="412755"/>
    <lineage>
        <taxon>unclassified sequences</taxon>
        <taxon>metagenomes</taxon>
        <taxon>ecological metagenomes</taxon>
    </lineage>
</organism>
<dbReference type="Pfam" id="PF00534">
    <property type="entry name" value="Glycos_transf_1"/>
    <property type="match status" value="1"/>
</dbReference>
<dbReference type="EMBL" id="LAZR01055413">
    <property type="protein sequence ID" value="KKK76418.1"/>
    <property type="molecule type" value="Genomic_DNA"/>
</dbReference>
<name>A0A0F8Y581_9ZZZZ</name>
<dbReference type="GO" id="GO:0016757">
    <property type="term" value="F:glycosyltransferase activity"/>
    <property type="evidence" value="ECO:0007669"/>
    <property type="project" value="InterPro"/>
</dbReference>
<reference evidence="2" key="1">
    <citation type="journal article" date="2015" name="Nature">
        <title>Complex archaea that bridge the gap between prokaryotes and eukaryotes.</title>
        <authorList>
            <person name="Spang A."/>
            <person name="Saw J.H."/>
            <person name="Jorgensen S.L."/>
            <person name="Zaremba-Niedzwiedzka K."/>
            <person name="Martijn J."/>
            <person name="Lind A.E."/>
            <person name="van Eijk R."/>
            <person name="Schleper C."/>
            <person name="Guy L."/>
            <person name="Ettema T.J."/>
        </authorList>
    </citation>
    <scope>NUCLEOTIDE SEQUENCE</scope>
</reference>
<evidence type="ECO:0000313" key="2">
    <source>
        <dbReference type="EMBL" id="KKK76418.1"/>
    </source>
</evidence>
<accession>A0A0F8Y581</accession>
<comment type="caution">
    <text evidence="2">The sequence shown here is derived from an EMBL/GenBank/DDBJ whole genome shotgun (WGS) entry which is preliminary data.</text>
</comment>
<sequence>MKIAMVTPYNVKCGIFTYSRDLYTALAEHGVETYISRFPRFGNKSPALLENIARKIPKDADLIHVQHEYGLFSGFEGVFYEALRQTKKPIVTTMHAIGNFNADKVTSMGSDKIIVHNDFCQRKYSGESTIIPHGCKTIETMPIEQAKKIMGIPSKLPIVGYVGFITPHKGIDDIILAMEPIEKAGVVIGGGWHQGPDTEYMQSLKELGNQRLQNRIQWTGFVEENRLSTVYGCMDLLVVASRFATESGALLTAMAYGKPIIARDLPPFKEKGLNVFENVPQLSAMIDEALNDPEMLAKMGMCSTLYARTNSWDKIALKHIKLYKTTTSKRQ</sequence>